<dbReference type="Gene3D" id="3.40.50.10190">
    <property type="entry name" value="BRCT domain"/>
    <property type="match status" value="2"/>
</dbReference>
<dbReference type="CDD" id="cd17725">
    <property type="entry name" value="BRCT_XRCC1_rpt1"/>
    <property type="match status" value="1"/>
</dbReference>
<feature type="compositionally biased region" description="Basic and acidic residues" evidence="6">
    <location>
        <begin position="286"/>
        <end position="297"/>
    </location>
</feature>
<dbReference type="RefSeq" id="XP_022239020.1">
    <property type="nucleotide sequence ID" value="XM_022383312.1"/>
</dbReference>
<evidence type="ECO:0000313" key="10">
    <source>
        <dbReference type="RefSeq" id="XP_022239020.1"/>
    </source>
</evidence>
<dbReference type="InterPro" id="IPR008979">
    <property type="entry name" value="Galactose-bd-like_sf"/>
</dbReference>
<dbReference type="PANTHER" id="PTHR11370">
    <property type="entry name" value="DNA-REPAIR PROTEIN XRCC1"/>
    <property type="match status" value="1"/>
</dbReference>
<evidence type="ECO:0000256" key="2">
    <source>
        <dbReference type="ARBA" id="ARBA00022737"/>
    </source>
</evidence>
<dbReference type="SUPFAM" id="SSF52113">
    <property type="entry name" value="BRCT domain"/>
    <property type="match status" value="2"/>
</dbReference>
<evidence type="ECO:0000313" key="8">
    <source>
        <dbReference type="Proteomes" id="UP000694941"/>
    </source>
</evidence>
<sequence length="605" mass="68371">MPPIQIKHIVSFSSEDKVHKAENLIKPETYRKWKCASPGENQASVVVQFEKASEICSIDIGNEGSAFVEILVQRSSDPSQEFQVLLVASSFMTPLESRQGTNLNRVRMFGPEKLSLCTSNQKWDIAKIVCTQPFNKNTQFGISFIKFHSPPDLATTSEDEVSGELQIQPKKIGAFMLKPSETSENDLSVGSWFAKRKEKKEPDPETGPAAIREASSLAAAVPSPSASNSSSYKPSKQKNTGRGGNGASPSEFIKQKLLASTKQSSAEKYNRESYTKEKTTSSPRPSEQKCTGKESRKNIVKRKRKQSAENEETPSNKVQREAKGFHKVKEGPFNQLMKKVVFVLSGFQNPFRSELRDKACAMGARYKGDWNDSCTHLVCAFVNTPKYTQVLSKGGRIVTKHWILDCHKKSKLLPWRDYKLGNYSKENTTEEDSGSEEDKNTIVQKNLVDKYDKGSDVESVDTEVDTEDEIKRVQEGKDTESIYEEDTDIDEDGGLEDIKPDTSHLPLPHIPDFFKNKVFFLYGEFSTEERRILLRYIKGHCGSIEEYMSDNVQYVVTLAQWDKNFDEALEENSNLVFVRPRWIYLCNEKGKMMPYQPYVVAPNLG</sequence>
<feature type="compositionally biased region" description="Low complexity" evidence="6">
    <location>
        <begin position="217"/>
        <end position="234"/>
    </location>
</feature>
<evidence type="ECO:0000256" key="5">
    <source>
        <dbReference type="ARBA" id="ARBA00023242"/>
    </source>
</evidence>
<accession>A0ABM1S5W5</accession>
<evidence type="ECO:0000259" key="7">
    <source>
        <dbReference type="PROSITE" id="PS50172"/>
    </source>
</evidence>
<dbReference type="SMART" id="SM00292">
    <property type="entry name" value="BRCT"/>
    <property type="match status" value="2"/>
</dbReference>
<keyword evidence="4" id="KW-0234">DNA repair</keyword>
<organism evidence="8 10">
    <name type="scientific">Limulus polyphemus</name>
    <name type="common">Atlantic horseshoe crab</name>
    <dbReference type="NCBI Taxonomy" id="6850"/>
    <lineage>
        <taxon>Eukaryota</taxon>
        <taxon>Metazoa</taxon>
        <taxon>Ecdysozoa</taxon>
        <taxon>Arthropoda</taxon>
        <taxon>Chelicerata</taxon>
        <taxon>Merostomata</taxon>
        <taxon>Xiphosura</taxon>
        <taxon>Limulidae</taxon>
        <taxon>Limulus</taxon>
    </lineage>
</organism>
<evidence type="ECO:0000256" key="3">
    <source>
        <dbReference type="ARBA" id="ARBA00022763"/>
    </source>
</evidence>
<dbReference type="InterPro" id="IPR045080">
    <property type="entry name" value="BRCT_XRCC1_rpt1"/>
</dbReference>
<feature type="region of interest" description="Disordered" evidence="6">
    <location>
        <begin position="217"/>
        <end position="321"/>
    </location>
</feature>
<gene>
    <name evidence="9 10" type="primary">LOC106457401</name>
</gene>
<feature type="domain" description="BRCT" evidence="7">
    <location>
        <begin position="332"/>
        <end position="420"/>
    </location>
</feature>
<protein>
    <submittedName>
        <fullName evidence="9 10">DNA repair protein XRCC1-like</fullName>
    </submittedName>
</protein>
<dbReference type="Pfam" id="PF00533">
    <property type="entry name" value="BRCT"/>
    <property type="match status" value="1"/>
</dbReference>
<dbReference type="PROSITE" id="PS50172">
    <property type="entry name" value="BRCT"/>
    <property type="match status" value="2"/>
</dbReference>
<keyword evidence="3" id="KW-0227">DNA damage</keyword>
<dbReference type="RefSeq" id="XP_013772266.1">
    <property type="nucleotide sequence ID" value="XM_013916812.2"/>
</dbReference>
<evidence type="ECO:0000256" key="6">
    <source>
        <dbReference type="SAM" id="MobiDB-lite"/>
    </source>
</evidence>
<proteinExistence type="predicted"/>
<feature type="compositionally biased region" description="Polar residues" evidence="6">
    <location>
        <begin position="258"/>
        <end position="267"/>
    </location>
</feature>
<feature type="compositionally biased region" description="Basic and acidic residues" evidence="6">
    <location>
        <begin position="268"/>
        <end position="279"/>
    </location>
</feature>
<reference evidence="9 10" key="1">
    <citation type="submission" date="2025-05" db="UniProtKB">
        <authorList>
            <consortium name="RefSeq"/>
        </authorList>
    </citation>
    <scope>IDENTIFICATION</scope>
    <source>
        <tissue evidence="9 10">Muscle</tissue>
    </source>
</reference>
<dbReference type="Pfam" id="PF16589">
    <property type="entry name" value="BRCT_2"/>
    <property type="match status" value="1"/>
</dbReference>
<evidence type="ECO:0000313" key="9">
    <source>
        <dbReference type="RefSeq" id="XP_013772266.1"/>
    </source>
</evidence>
<dbReference type="Proteomes" id="UP000694941">
    <property type="component" value="Unplaced"/>
</dbReference>
<dbReference type="InterPro" id="IPR002706">
    <property type="entry name" value="Xrcc1_N"/>
</dbReference>
<keyword evidence="5" id="KW-0539">Nucleus</keyword>
<dbReference type="CDD" id="cd17707">
    <property type="entry name" value="BRCT_XRCC1_rpt2"/>
    <property type="match status" value="1"/>
</dbReference>
<dbReference type="GeneID" id="106457401"/>
<keyword evidence="2" id="KW-0677">Repeat</keyword>
<evidence type="ECO:0000256" key="1">
    <source>
        <dbReference type="ARBA" id="ARBA00004123"/>
    </source>
</evidence>
<comment type="subcellular location">
    <subcellularLocation>
        <location evidence="1">Nucleus</location>
    </subcellularLocation>
</comment>
<name>A0ABM1S5W5_LIMPO</name>
<dbReference type="Gene3D" id="2.60.120.260">
    <property type="entry name" value="Galactose-binding domain-like"/>
    <property type="match status" value="1"/>
</dbReference>
<dbReference type="InterPro" id="IPR001357">
    <property type="entry name" value="BRCT_dom"/>
</dbReference>
<dbReference type="InterPro" id="IPR036420">
    <property type="entry name" value="BRCT_dom_sf"/>
</dbReference>
<feature type="domain" description="BRCT" evidence="7">
    <location>
        <begin position="509"/>
        <end position="600"/>
    </location>
</feature>
<dbReference type="PANTHER" id="PTHR11370:SF5">
    <property type="entry name" value="DNA REPAIR PROTEIN XRCC1"/>
    <property type="match status" value="1"/>
</dbReference>
<keyword evidence="8" id="KW-1185">Reference proteome</keyword>
<dbReference type="SUPFAM" id="SSF49785">
    <property type="entry name" value="Galactose-binding domain-like"/>
    <property type="match status" value="1"/>
</dbReference>
<dbReference type="Pfam" id="PF01834">
    <property type="entry name" value="XRCC1_N"/>
    <property type="match status" value="1"/>
</dbReference>
<evidence type="ECO:0000256" key="4">
    <source>
        <dbReference type="ARBA" id="ARBA00023204"/>
    </source>
</evidence>